<dbReference type="InterPro" id="IPR036259">
    <property type="entry name" value="MFS_trans_sf"/>
</dbReference>
<keyword evidence="3 7" id="KW-1133">Transmembrane helix</keyword>
<sequence length="563" mass="62953">MTGSLQDRTFTNSSATLQEDDDLRIEIIPGTEVMVDLGDDEEIAKSQGHHHVVLVPQPSDDPHDPLNWSPFWKTSAMIAASSVSFMHGFSPLALAPMVPFLMKDFERSLEDIIRFTGVTILSIISSLHKEDSHGKFFWPPPRLDTVSACLPCFSYLEGPSHFLQLFHGSSYPWIMEYAILGVLYGRFDGNRPLLSILELMLTDLLLLQVAPIISGTMAEHVGWPSFWWLSAGMTAFSLMLIIFGFPETMWHRDESTHIQPVRDESDIKKAITEHVERDSRKVQATEKQQGIALSTGGSGAGDVPQHNHREALGEGSPNRQQWRLYQLSSDPWRRVARDIWTPWRLFVYPIVLFSSLVAGWSCSNMLILNLTQSQVLSAPPYNWSAEAVGFTNFALFGGIIIGLFTAGPFSDWVSARATLRNRGIREPEMRLPAMIPFVLIMVLGNVITALGYQFGWPWQPIVVIGYGCAGIQVAALPSIVSTYAVDSYKPVAGALFVAITVNKNLWGYGLAEFVTEWSAEAGFIPVFMLNMGLTLLWSLFSILFYYKGKTIRGWTKNSNVHQM</sequence>
<feature type="transmembrane region" description="Helical" evidence="7">
    <location>
        <begin position="226"/>
        <end position="245"/>
    </location>
</feature>
<comment type="caution">
    <text evidence="8">The sequence shown here is derived from an EMBL/GenBank/DDBJ whole genome shotgun (WGS) entry which is preliminary data.</text>
</comment>
<feature type="transmembrane region" description="Helical" evidence="7">
    <location>
        <begin position="170"/>
        <end position="187"/>
    </location>
</feature>
<name>F9GF24_FUSOF</name>
<accession>F9GF24</accession>
<evidence type="ECO:0008006" key="9">
    <source>
        <dbReference type="Google" id="ProtNLM"/>
    </source>
</evidence>
<evidence type="ECO:0000256" key="5">
    <source>
        <dbReference type="ARBA" id="ARBA00023180"/>
    </source>
</evidence>
<dbReference type="AlphaFoldDB" id="F9GF24"/>
<gene>
    <name evidence="8" type="ORF">FOXB_17258</name>
</gene>
<keyword evidence="4 7" id="KW-0472">Membrane</keyword>
<evidence type="ECO:0000256" key="3">
    <source>
        <dbReference type="ARBA" id="ARBA00022989"/>
    </source>
</evidence>
<feature type="transmembrane region" description="Helical" evidence="7">
    <location>
        <begin position="387"/>
        <end position="410"/>
    </location>
</feature>
<keyword evidence="2 7" id="KW-0812">Transmembrane</keyword>
<dbReference type="Gene3D" id="1.20.1250.20">
    <property type="entry name" value="MFS general substrate transporter like domains"/>
    <property type="match status" value="1"/>
</dbReference>
<feature type="region of interest" description="Disordered" evidence="6">
    <location>
        <begin position="284"/>
        <end position="316"/>
    </location>
</feature>
<feature type="transmembrane region" description="Helical" evidence="7">
    <location>
        <begin position="345"/>
        <end position="367"/>
    </location>
</feature>
<dbReference type="EMBL" id="AFQF01006707">
    <property type="protein sequence ID" value="EGU72231.1"/>
    <property type="molecule type" value="Genomic_DNA"/>
</dbReference>
<dbReference type="SUPFAM" id="SSF103473">
    <property type="entry name" value="MFS general substrate transporter"/>
    <property type="match status" value="1"/>
</dbReference>
<feature type="transmembrane region" description="Helical" evidence="7">
    <location>
        <begin position="491"/>
        <end position="511"/>
    </location>
</feature>
<feature type="transmembrane region" description="Helical" evidence="7">
    <location>
        <begin position="458"/>
        <end position="479"/>
    </location>
</feature>
<evidence type="ECO:0000313" key="8">
    <source>
        <dbReference type="EMBL" id="EGU72231.1"/>
    </source>
</evidence>
<evidence type="ECO:0000256" key="6">
    <source>
        <dbReference type="SAM" id="MobiDB-lite"/>
    </source>
</evidence>
<protein>
    <recommendedName>
        <fullName evidence="9">Major facilitator superfamily (MFS) profile domain-containing protein</fullName>
    </recommendedName>
</protein>
<dbReference type="PANTHER" id="PTHR23502:SF149">
    <property type="entry name" value="TRANSPORTER, PUTATIVE-RELATED"/>
    <property type="match status" value="1"/>
</dbReference>
<organism evidence="8">
    <name type="scientific">Fusarium oxysporum (strain Fo5176)</name>
    <name type="common">Fusarium vascular wilt</name>
    <dbReference type="NCBI Taxonomy" id="660025"/>
    <lineage>
        <taxon>Eukaryota</taxon>
        <taxon>Fungi</taxon>
        <taxon>Dikarya</taxon>
        <taxon>Ascomycota</taxon>
        <taxon>Pezizomycotina</taxon>
        <taxon>Sordariomycetes</taxon>
        <taxon>Hypocreomycetidae</taxon>
        <taxon>Hypocreales</taxon>
        <taxon>Nectriaceae</taxon>
        <taxon>Fusarium</taxon>
        <taxon>Fusarium oxysporum species complex</taxon>
    </lineage>
</organism>
<proteinExistence type="predicted"/>
<dbReference type="GO" id="GO:0022857">
    <property type="term" value="F:transmembrane transporter activity"/>
    <property type="evidence" value="ECO:0007669"/>
    <property type="project" value="InterPro"/>
</dbReference>
<dbReference type="GO" id="GO:0005886">
    <property type="term" value="C:plasma membrane"/>
    <property type="evidence" value="ECO:0007669"/>
    <property type="project" value="TreeGrafter"/>
</dbReference>
<feature type="transmembrane region" description="Helical" evidence="7">
    <location>
        <begin position="431"/>
        <end position="452"/>
    </location>
</feature>
<dbReference type="OrthoDB" id="5215911at2759"/>
<feature type="transmembrane region" description="Helical" evidence="7">
    <location>
        <begin position="523"/>
        <end position="546"/>
    </location>
</feature>
<keyword evidence="5" id="KW-0325">Glycoprotein</keyword>
<evidence type="ECO:0000256" key="4">
    <source>
        <dbReference type="ARBA" id="ARBA00023136"/>
    </source>
</evidence>
<feature type="transmembrane region" description="Helical" evidence="7">
    <location>
        <begin position="194"/>
        <end position="214"/>
    </location>
</feature>
<evidence type="ECO:0000256" key="1">
    <source>
        <dbReference type="ARBA" id="ARBA00004141"/>
    </source>
</evidence>
<reference evidence="8" key="1">
    <citation type="journal article" date="2012" name="Mol. Plant Microbe Interact.">
        <title>A highly conserved effector in Fusarium oxysporum is required for full virulence on Arabidopsis.</title>
        <authorList>
            <person name="Thatcher L.F."/>
            <person name="Gardiner D.M."/>
            <person name="Kazan K."/>
            <person name="Manners J."/>
        </authorList>
    </citation>
    <scope>NUCLEOTIDE SEQUENCE [LARGE SCALE GENOMIC DNA]</scope>
    <source>
        <strain evidence="8">Fo5176</strain>
    </source>
</reference>
<dbReference type="STRING" id="660025.F9GF24"/>
<evidence type="ECO:0000256" key="2">
    <source>
        <dbReference type="ARBA" id="ARBA00022692"/>
    </source>
</evidence>
<comment type="subcellular location">
    <subcellularLocation>
        <location evidence="1">Membrane</location>
        <topology evidence="1">Multi-pass membrane protein</topology>
    </subcellularLocation>
</comment>
<dbReference type="InterPro" id="IPR011701">
    <property type="entry name" value="MFS"/>
</dbReference>
<dbReference type="Pfam" id="PF07690">
    <property type="entry name" value="MFS_1"/>
    <property type="match status" value="1"/>
</dbReference>
<evidence type="ECO:0000256" key="7">
    <source>
        <dbReference type="SAM" id="Phobius"/>
    </source>
</evidence>
<dbReference type="PANTHER" id="PTHR23502">
    <property type="entry name" value="MAJOR FACILITATOR SUPERFAMILY"/>
    <property type="match status" value="1"/>
</dbReference>